<dbReference type="Gene3D" id="1.20.970.10">
    <property type="entry name" value="Transferase, Pyrimidine Nucleoside Phosphorylase, Chain C"/>
    <property type="match status" value="1"/>
</dbReference>
<comment type="caution">
    <text evidence="4">The sequence shown here is derived from an EMBL/GenBank/DDBJ whole genome shotgun (WGS) entry which is preliminary data.</text>
</comment>
<reference evidence="5" key="1">
    <citation type="journal article" date="2019" name="Int. J. Syst. Evol. Microbiol.">
        <title>The Global Catalogue of Microorganisms (GCM) 10K type strain sequencing project: providing services to taxonomists for standard genome sequencing and annotation.</title>
        <authorList>
            <consortium name="The Broad Institute Genomics Platform"/>
            <consortium name="The Broad Institute Genome Sequencing Center for Infectious Disease"/>
            <person name="Wu L."/>
            <person name="Ma J."/>
        </authorList>
    </citation>
    <scope>NUCLEOTIDE SEQUENCE [LARGE SCALE GENOMIC DNA]</scope>
    <source>
        <strain evidence="5">KCTC 52438</strain>
    </source>
</reference>
<keyword evidence="1" id="KW-0328">Glycosyltransferase</keyword>
<dbReference type="Pfam" id="PF02885">
    <property type="entry name" value="Glycos_trans_3N"/>
    <property type="match status" value="1"/>
</dbReference>
<dbReference type="SUPFAM" id="SSF52418">
    <property type="entry name" value="Nucleoside phosphorylase/phosphoribosyltransferase catalytic domain"/>
    <property type="match status" value="1"/>
</dbReference>
<keyword evidence="5" id="KW-1185">Reference proteome</keyword>
<dbReference type="InterPro" id="IPR005940">
    <property type="entry name" value="Anthranilate_Pribosyl_Tfrase"/>
</dbReference>
<dbReference type="SUPFAM" id="SSF47648">
    <property type="entry name" value="Nucleoside phosphorylase/phosphoribosyltransferase N-terminal domain"/>
    <property type="match status" value="1"/>
</dbReference>
<name>A0ABV7HIT8_9GAMM</name>
<dbReference type="GO" id="GO:0016740">
    <property type="term" value="F:transferase activity"/>
    <property type="evidence" value="ECO:0007669"/>
    <property type="project" value="UniProtKB-KW"/>
</dbReference>
<evidence type="ECO:0000256" key="1">
    <source>
        <dbReference type="ARBA" id="ARBA00022676"/>
    </source>
</evidence>
<dbReference type="PANTHER" id="PTHR43285:SF2">
    <property type="entry name" value="ANTHRANILATE PHOSPHORIBOSYLTRANSFERASE"/>
    <property type="match status" value="1"/>
</dbReference>
<protein>
    <submittedName>
        <fullName evidence="4">Glycosyl transferase family protein</fullName>
    </submittedName>
</protein>
<dbReference type="InterPro" id="IPR017459">
    <property type="entry name" value="Glycosyl_Trfase_fam3_N_dom"/>
</dbReference>
<dbReference type="NCBIfam" id="NF006564">
    <property type="entry name" value="PRK09071.1"/>
    <property type="match status" value="1"/>
</dbReference>
<dbReference type="Gene3D" id="3.40.1030.10">
    <property type="entry name" value="Nucleoside phosphorylase/phosphoribosyltransferase catalytic domain"/>
    <property type="match status" value="1"/>
</dbReference>
<dbReference type="Proteomes" id="UP001595476">
    <property type="component" value="Unassembled WGS sequence"/>
</dbReference>
<dbReference type="InterPro" id="IPR036320">
    <property type="entry name" value="Glycosyl_Trfase_fam3_N_dom_sf"/>
</dbReference>
<evidence type="ECO:0000256" key="2">
    <source>
        <dbReference type="ARBA" id="ARBA00022679"/>
    </source>
</evidence>
<keyword evidence="2 4" id="KW-0808">Transferase</keyword>
<evidence type="ECO:0000259" key="3">
    <source>
        <dbReference type="Pfam" id="PF02885"/>
    </source>
</evidence>
<organism evidence="4 5">
    <name type="scientific">Litoribrevibacter euphylliae</name>
    <dbReference type="NCBI Taxonomy" id="1834034"/>
    <lineage>
        <taxon>Bacteria</taxon>
        <taxon>Pseudomonadati</taxon>
        <taxon>Pseudomonadota</taxon>
        <taxon>Gammaproteobacteria</taxon>
        <taxon>Oceanospirillales</taxon>
        <taxon>Oceanospirillaceae</taxon>
        <taxon>Litoribrevibacter</taxon>
    </lineage>
</organism>
<sequence length="337" mass="38124">MSKKPFPIERDEHPFAQYVRILGKGRRGSRSFTEEEAYLAMKMIMSGEVEEVQLGAFLMLLRVKEESAEELAGFVKAVKEHLNITPGITPDLDWSSYAGKRRHLPWFILSTLLLADNNYKVFMHGASGHTIGRIYTESVLKYLNLPVVENFDEATTALNTQNFCYLPLASFCPELHRIIELRNTLGLRSPVHSLARLINPLNAPNVAQGIFHPGYNPVHQEAGQLLGYQRLAVIKGEGGEIERNPDAKVEVRSSIDGQLVEEQWPALFEQRHVRPDELDIDLLPKLWKGQLVDEYAEMAVVGTTAFALRLMHNESLSQNEALQKAKELWVGRNKTLL</sequence>
<dbReference type="EMBL" id="JBHRSZ010000004">
    <property type="protein sequence ID" value="MFC3151597.1"/>
    <property type="molecule type" value="Genomic_DNA"/>
</dbReference>
<dbReference type="InterPro" id="IPR035902">
    <property type="entry name" value="Nuc_phospho_transferase"/>
</dbReference>
<gene>
    <name evidence="4" type="ORF">ACFOEK_11210</name>
</gene>
<evidence type="ECO:0000313" key="5">
    <source>
        <dbReference type="Proteomes" id="UP001595476"/>
    </source>
</evidence>
<dbReference type="PANTHER" id="PTHR43285">
    <property type="entry name" value="ANTHRANILATE PHOSPHORIBOSYLTRANSFERASE"/>
    <property type="match status" value="1"/>
</dbReference>
<proteinExistence type="predicted"/>
<evidence type="ECO:0000313" key="4">
    <source>
        <dbReference type="EMBL" id="MFC3151597.1"/>
    </source>
</evidence>
<feature type="domain" description="Glycosyl transferase family 3 N-terminal" evidence="3">
    <location>
        <begin position="21"/>
        <end position="81"/>
    </location>
</feature>
<accession>A0ABV7HIT8</accession>
<dbReference type="RefSeq" id="WP_386720657.1">
    <property type="nucleotide sequence ID" value="NZ_JBHRSZ010000004.1"/>
</dbReference>